<dbReference type="PROSITE" id="PS50119">
    <property type="entry name" value="ZF_BBOX"/>
    <property type="match status" value="1"/>
</dbReference>
<dbReference type="PANTHER" id="PTHR31065">
    <property type="entry name" value="PLATZ TRANSCRIPTION FACTOR FAMILY PROTEIN"/>
    <property type="match status" value="1"/>
</dbReference>
<keyword evidence="1" id="KW-0479">Metal-binding</keyword>
<dbReference type="EMBL" id="JAMQYH010000003">
    <property type="protein sequence ID" value="KAJ1693778.1"/>
    <property type="molecule type" value="Genomic_DNA"/>
</dbReference>
<dbReference type="OrthoDB" id="1924787at2759"/>
<evidence type="ECO:0000259" key="2">
    <source>
        <dbReference type="PROSITE" id="PS50119"/>
    </source>
</evidence>
<keyword evidence="1" id="KW-0863">Zinc-finger</keyword>
<evidence type="ECO:0000313" key="3">
    <source>
        <dbReference type="EMBL" id="KAJ1693778.1"/>
    </source>
</evidence>
<evidence type="ECO:0000256" key="1">
    <source>
        <dbReference type="PROSITE-ProRule" id="PRU00024"/>
    </source>
</evidence>
<feature type="domain" description="B box-type" evidence="2">
    <location>
        <begin position="25"/>
        <end position="63"/>
    </location>
</feature>
<keyword evidence="4" id="KW-1185">Reference proteome</keyword>
<organism evidence="3 4">
    <name type="scientific">Rhynchospora breviuscula</name>
    <dbReference type="NCBI Taxonomy" id="2022672"/>
    <lineage>
        <taxon>Eukaryota</taxon>
        <taxon>Viridiplantae</taxon>
        <taxon>Streptophyta</taxon>
        <taxon>Embryophyta</taxon>
        <taxon>Tracheophyta</taxon>
        <taxon>Spermatophyta</taxon>
        <taxon>Magnoliopsida</taxon>
        <taxon>Liliopsida</taxon>
        <taxon>Poales</taxon>
        <taxon>Cyperaceae</taxon>
        <taxon>Cyperoideae</taxon>
        <taxon>Rhynchosporeae</taxon>
        <taxon>Rhynchospora</taxon>
    </lineage>
</organism>
<dbReference type="InterPro" id="IPR000315">
    <property type="entry name" value="Znf_B-box"/>
</dbReference>
<accession>A0A9Q0HQ03</accession>
<dbReference type="PANTHER" id="PTHR31065:SF1">
    <property type="entry name" value="OS09G0116050 PROTEIN"/>
    <property type="match status" value="1"/>
</dbReference>
<dbReference type="InterPro" id="IPR006734">
    <property type="entry name" value="PLATZ"/>
</dbReference>
<dbReference type="AlphaFoldDB" id="A0A9Q0HQ03"/>
<dbReference type="Pfam" id="PF04640">
    <property type="entry name" value="PLATZ"/>
    <property type="match status" value="1"/>
</dbReference>
<name>A0A9Q0HQ03_9POAL</name>
<sequence>MVGFSSYVPNWLEALLGEKDFFSPCTVHESSKRNEKNIFCLDCCLGICPQCAYHHHRHRFLQIRRYMYHDVVRVEEFEKLINCSSVQSYTTNSHKVVFLNERPQTSNYRTPNLCRYCDRSLPEQYIYCCISCKVKELLRRGVGIARELRECDIMPIDEGQFTSDSILESPDLSSGSSGGGNAVNLHNKAVLVPVGMEVSSRRKKGVPVRAPLF</sequence>
<comment type="caution">
    <text evidence="3">The sequence shown here is derived from an EMBL/GenBank/DDBJ whole genome shotgun (WGS) entry which is preliminary data.</text>
</comment>
<dbReference type="GO" id="GO:0008270">
    <property type="term" value="F:zinc ion binding"/>
    <property type="evidence" value="ECO:0007669"/>
    <property type="project" value="UniProtKB-KW"/>
</dbReference>
<dbReference type="Proteomes" id="UP001151287">
    <property type="component" value="Unassembled WGS sequence"/>
</dbReference>
<keyword evidence="1" id="KW-0862">Zinc</keyword>
<protein>
    <recommendedName>
        <fullName evidence="2">B box-type domain-containing protein</fullName>
    </recommendedName>
</protein>
<evidence type="ECO:0000313" key="4">
    <source>
        <dbReference type="Proteomes" id="UP001151287"/>
    </source>
</evidence>
<reference evidence="3" key="1">
    <citation type="journal article" date="2022" name="Cell">
        <title>Repeat-based holocentromeres influence genome architecture and karyotype evolution.</title>
        <authorList>
            <person name="Hofstatter P.G."/>
            <person name="Thangavel G."/>
            <person name="Lux T."/>
            <person name="Neumann P."/>
            <person name="Vondrak T."/>
            <person name="Novak P."/>
            <person name="Zhang M."/>
            <person name="Costa L."/>
            <person name="Castellani M."/>
            <person name="Scott A."/>
            <person name="Toegelov H."/>
            <person name="Fuchs J."/>
            <person name="Mata-Sucre Y."/>
            <person name="Dias Y."/>
            <person name="Vanzela A.L.L."/>
            <person name="Huettel B."/>
            <person name="Almeida C.C.S."/>
            <person name="Simkova H."/>
            <person name="Souza G."/>
            <person name="Pedrosa-Harand A."/>
            <person name="Macas J."/>
            <person name="Mayer K.F.X."/>
            <person name="Houben A."/>
            <person name="Marques A."/>
        </authorList>
    </citation>
    <scope>NUCLEOTIDE SEQUENCE</scope>
    <source>
        <strain evidence="3">RhyBre1mFocal</strain>
    </source>
</reference>
<proteinExistence type="predicted"/>
<gene>
    <name evidence="3" type="ORF">LUZ63_010476</name>
</gene>